<proteinExistence type="inferred from homology"/>
<evidence type="ECO:0000313" key="8">
    <source>
        <dbReference type="EMBL" id="PRZ08306.1"/>
    </source>
</evidence>
<protein>
    <submittedName>
        <fullName evidence="8">Blue pigment (Indigoidine) exporter</fullName>
    </submittedName>
</protein>
<evidence type="ECO:0000259" key="7">
    <source>
        <dbReference type="Pfam" id="PF00892"/>
    </source>
</evidence>
<feature type="transmembrane region" description="Helical" evidence="6">
    <location>
        <begin position="85"/>
        <end position="104"/>
    </location>
</feature>
<organism evidence="8 9">
    <name type="scientific">Isoptericola halotolerans</name>
    <dbReference type="NCBI Taxonomy" id="300560"/>
    <lineage>
        <taxon>Bacteria</taxon>
        <taxon>Bacillati</taxon>
        <taxon>Actinomycetota</taxon>
        <taxon>Actinomycetes</taxon>
        <taxon>Micrococcales</taxon>
        <taxon>Promicromonosporaceae</taxon>
        <taxon>Isoptericola</taxon>
    </lineage>
</organism>
<dbReference type="InterPro" id="IPR050638">
    <property type="entry name" value="AA-Vitamin_Transporters"/>
</dbReference>
<dbReference type="PANTHER" id="PTHR32322:SF2">
    <property type="entry name" value="EAMA DOMAIN-CONTAINING PROTEIN"/>
    <property type="match status" value="1"/>
</dbReference>
<feature type="domain" description="EamA" evidence="7">
    <location>
        <begin position="165"/>
        <end position="295"/>
    </location>
</feature>
<feature type="transmembrane region" description="Helical" evidence="6">
    <location>
        <begin position="138"/>
        <end position="157"/>
    </location>
</feature>
<dbReference type="Gene3D" id="1.10.3730.20">
    <property type="match status" value="1"/>
</dbReference>
<dbReference type="InterPro" id="IPR000620">
    <property type="entry name" value="EamA_dom"/>
</dbReference>
<dbReference type="Proteomes" id="UP000239895">
    <property type="component" value="Unassembled WGS sequence"/>
</dbReference>
<feature type="domain" description="EamA" evidence="7">
    <location>
        <begin position="31"/>
        <end position="154"/>
    </location>
</feature>
<accession>A0ABX5EIH3</accession>
<dbReference type="PANTHER" id="PTHR32322">
    <property type="entry name" value="INNER MEMBRANE TRANSPORTER"/>
    <property type="match status" value="1"/>
</dbReference>
<reference evidence="8 9" key="1">
    <citation type="submission" date="2018-03" db="EMBL/GenBank/DDBJ databases">
        <title>Comparative analysis of microorganisms from saline springs in Andes Mountain Range, Colombia.</title>
        <authorList>
            <person name="Rubin E."/>
        </authorList>
    </citation>
    <scope>NUCLEOTIDE SEQUENCE [LARGE SCALE GENOMIC DNA]</scope>
    <source>
        <strain evidence="8 9">CG 23</strain>
    </source>
</reference>
<feature type="transmembrane region" description="Helical" evidence="6">
    <location>
        <begin position="163"/>
        <end position="183"/>
    </location>
</feature>
<dbReference type="EMBL" id="PVTX01000003">
    <property type="protein sequence ID" value="PRZ08306.1"/>
    <property type="molecule type" value="Genomic_DNA"/>
</dbReference>
<dbReference type="RefSeq" id="WP_207767681.1">
    <property type="nucleotide sequence ID" value="NZ_PVTX01000003.1"/>
</dbReference>
<feature type="transmembrane region" description="Helical" evidence="6">
    <location>
        <begin position="227"/>
        <end position="247"/>
    </location>
</feature>
<keyword evidence="5 6" id="KW-0472">Membrane</keyword>
<feature type="transmembrane region" description="Helical" evidence="6">
    <location>
        <begin position="283"/>
        <end position="302"/>
    </location>
</feature>
<feature type="transmembrane region" description="Helical" evidence="6">
    <location>
        <begin position="195"/>
        <end position="215"/>
    </location>
</feature>
<feature type="transmembrane region" description="Helical" evidence="6">
    <location>
        <begin position="55"/>
        <end position="73"/>
    </location>
</feature>
<evidence type="ECO:0000256" key="2">
    <source>
        <dbReference type="ARBA" id="ARBA00007362"/>
    </source>
</evidence>
<dbReference type="Pfam" id="PF00892">
    <property type="entry name" value="EamA"/>
    <property type="match status" value="2"/>
</dbReference>
<evidence type="ECO:0000256" key="1">
    <source>
        <dbReference type="ARBA" id="ARBA00004141"/>
    </source>
</evidence>
<comment type="subcellular location">
    <subcellularLocation>
        <location evidence="1">Membrane</location>
        <topology evidence="1">Multi-pass membrane protein</topology>
    </subcellularLocation>
</comment>
<evidence type="ECO:0000313" key="9">
    <source>
        <dbReference type="Proteomes" id="UP000239895"/>
    </source>
</evidence>
<sequence length="325" mass="32816">MTTTTSPSGTAAPFPASAPPAAARLGTTALTALTPVVWGTTYLVTTELLPAGHPLFAAAARALPAGLLALALTRVLPRGAWWWRAAVLGVLNIGAFFPLLFVAAQRLPGGVAATMGAATPFVVAVLSVVVLGERWSRWRLTWGGVGVVGVGFVVLGPDAGLDVVGVLAGLGGAAVMALGVTLTKKWGRPPGVGPMAFAGWLLTAGGLALLPLALLDGVPAQVDAPALGGYLWLGIVGGLVAYTLWFAGIRRLSVTAVAFLGLLSPLTAAALGAVVLGQSLDPLQVLGFALALLAMAAGQIVPRRRARASVTRADEPCRLTPGRAA</sequence>
<keyword evidence="9" id="KW-1185">Reference proteome</keyword>
<evidence type="ECO:0000256" key="3">
    <source>
        <dbReference type="ARBA" id="ARBA00022692"/>
    </source>
</evidence>
<keyword evidence="3 6" id="KW-0812">Transmembrane</keyword>
<dbReference type="InterPro" id="IPR037185">
    <property type="entry name" value="EmrE-like"/>
</dbReference>
<evidence type="ECO:0000256" key="6">
    <source>
        <dbReference type="SAM" id="Phobius"/>
    </source>
</evidence>
<feature type="transmembrane region" description="Helical" evidence="6">
    <location>
        <begin position="110"/>
        <end position="131"/>
    </location>
</feature>
<evidence type="ECO:0000256" key="5">
    <source>
        <dbReference type="ARBA" id="ARBA00023136"/>
    </source>
</evidence>
<name>A0ABX5EIH3_9MICO</name>
<dbReference type="SUPFAM" id="SSF103481">
    <property type="entry name" value="Multidrug resistance efflux transporter EmrE"/>
    <property type="match status" value="2"/>
</dbReference>
<feature type="transmembrane region" description="Helical" evidence="6">
    <location>
        <begin position="254"/>
        <end position="277"/>
    </location>
</feature>
<comment type="caution">
    <text evidence="8">The sequence shown here is derived from an EMBL/GenBank/DDBJ whole genome shotgun (WGS) entry which is preliminary data.</text>
</comment>
<gene>
    <name evidence="8" type="ORF">BCL65_103234</name>
</gene>
<evidence type="ECO:0000256" key="4">
    <source>
        <dbReference type="ARBA" id="ARBA00022989"/>
    </source>
</evidence>
<comment type="similarity">
    <text evidence="2">Belongs to the EamA transporter family.</text>
</comment>
<keyword evidence="4 6" id="KW-1133">Transmembrane helix</keyword>